<dbReference type="Gene3D" id="1.10.630.10">
    <property type="entry name" value="Cytochrome P450"/>
    <property type="match status" value="1"/>
</dbReference>
<dbReference type="SUPFAM" id="SSF48264">
    <property type="entry name" value="Cytochrome P450"/>
    <property type="match status" value="1"/>
</dbReference>
<evidence type="ECO:0000256" key="5">
    <source>
        <dbReference type="PIRSR" id="PIRSR602401-1"/>
    </source>
</evidence>
<keyword evidence="7" id="KW-1133">Transmembrane helix</keyword>
<keyword evidence="6 8" id="KW-0503">Monooxygenase</keyword>
<evidence type="ECO:0000313" key="8">
    <source>
        <dbReference type="EMBL" id="TVY58386.1"/>
    </source>
</evidence>
<dbReference type="GO" id="GO:0016705">
    <property type="term" value="F:oxidoreductase activity, acting on paired donors, with incorporation or reduction of molecular oxygen"/>
    <property type="evidence" value="ECO:0007669"/>
    <property type="project" value="InterPro"/>
</dbReference>
<dbReference type="EMBL" id="QGMG01000043">
    <property type="protein sequence ID" value="TVY58386.1"/>
    <property type="molecule type" value="Genomic_DNA"/>
</dbReference>
<dbReference type="GO" id="GO:0004497">
    <property type="term" value="F:monooxygenase activity"/>
    <property type="evidence" value="ECO:0007669"/>
    <property type="project" value="UniProtKB-KW"/>
</dbReference>
<keyword evidence="7" id="KW-0812">Transmembrane</keyword>
<feature type="binding site" description="axial binding residue" evidence="5">
    <location>
        <position position="458"/>
    </location>
    <ligand>
        <name>heme</name>
        <dbReference type="ChEBI" id="CHEBI:30413"/>
    </ligand>
    <ligandPart>
        <name>Fe</name>
        <dbReference type="ChEBI" id="CHEBI:18248"/>
    </ligandPart>
</feature>
<dbReference type="PRINTS" id="PR00463">
    <property type="entry name" value="EP450I"/>
</dbReference>
<keyword evidence="2 5" id="KW-0479">Metal-binding</keyword>
<dbReference type="CDD" id="cd11060">
    <property type="entry name" value="CYP57A1-like"/>
    <property type="match status" value="1"/>
</dbReference>
<dbReference type="FunFam" id="1.10.630.10:FF:000050">
    <property type="entry name" value="Cytochrome P450 monooxygenase"/>
    <property type="match status" value="1"/>
</dbReference>
<dbReference type="InterPro" id="IPR001128">
    <property type="entry name" value="Cyt_P450"/>
</dbReference>
<dbReference type="GO" id="GO:0020037">
    <property type="term" value="F:heme binding"/>
    <property type="evidence" value="ECO:0007669"/>
    <property type="project" value="InterPro"/>
</dbReference>
<evidence type="ECO:0000256" key="4">
    <source>
        <dbReference type="ARBA" id="ARBA00023004"/>
    </source>
</evidence>
<evidence type="ECO:0000313" key="9">
    <source>
        <dbReference type="Proteomes" id="UP000481288"/>
    </source>
</evidence>
<accession>A0A7D8V1C2</accession>
<dbReference type="InterPro" id="IPR017972">
    <property type="entry name" value="Cyt_P450_CS"/>
</dbReference>
<keyword evidence="4 5" id="KW-0408">Iron</keyword>
<keyword evidence="5 6" id="KW-0349">Heme</keyword>
<dbReference type="Pfam" id="PF00067">
    <property type="entry name" value="p450"/>
    <property type="match status" value="1"/>
</dbReference>
<dbReference type="Proteomes" id="UP000481288">
    <property type="component" value="Unassembled WGS sequence"/>
</dbReference>
<comment type="cofactor">
    <cofactor evidence="1 5">
        <name>heme</name>
        <dbReference type="ChEBI" id="CHEBI:30413"/>
    </cofactor>
</comment>
<dbReference type="InterPro" id="IPR036396">
    <property type="entry name" value="Cyt_P450_sf"/>
</dbReference>
<keyword evidence="9" id="KW-1185">Reference proteome</keyword>
<evidence type="ECO:0000256" key="7">
    <source>
        <dbReference type="SAM" id="Phobius"/>
    </source>
</evidence>
<reference evidence="8 9" key="1">
    <citation type="submission" date="2018-05" db="EMBL/GenBank/DDBJ databases">
        <title>Whole genome sequencing for identification of molecular markers to develop diagnostic detection tools for the regulated plant pathogen Lachnellula willkommii.</title>
        <authorList>
            <person name="Giroux E."/>
            <person name="Bilodeau G."/>
        </authorList>
    </citation>
    <scope>NUCLEOTIDE SEQUENCE [LARGE SCALE GENOMIC DNA]</scope>
    <source>
        <strain evidence="8 9">CBS 625.97</strain>
    </source>
</reference>
<dbReference type="InterPro" id="IPR050121">
    <property type="entry name" value="Cytochrome_P450_monoxygenase"/>
</dbReference>
<gene>
    <name evidence="8" type="ORF">LCER1_G000923</name>
</gene>
<dbReference type="OrthoDB" id="3934656at2759"/>
<evidence type="ECO:0000256" key="3">
    <source>
        <dbReference type="ARBA" id="ARBA00023002"/>
    </source>
</evidence>
<evidence type="ECO:0000256" key="2">
    <source>
        <dbReference type="ARBA" id="ARBA00022723"/>
    </source>
</evidence>
<evidence type="ECO:0000256" key="1">
    <source>
        <dbReference type="ARBA" id="ARBA00001971"/>
    </source>
</evidence>
<dbReference type="GO" id="GO:0005506">
    <property type="term" value="F:iron ion binding"/>
    <property type="evidence" value="ECO:0007669"/>
    <property type="project" value="InterPro"/>
</dbReference>
<dbReference type="AlphaFoldDB" id="A0A7D8V1C2"/>
<organism evidence="8 9">
    <name type="scientific">Lachnellula cervina</name>
    <dbReference type="NCBI Taxonomy" id="1316786"/>
    <lineage>
        <taxon>Eukaryota</taxon>
        <taxon>Fungi</taxon>
        <taxon>Dikarya</taxon>
        <taxon>Ascomycota</taxon>
        <taxon>Pezizomycotina</taxon>
        <taxon>Leotiomycetes</taxon>
        <taxon>Helotiales</taxon>
        <taxon>Lachnaceae</taxon>
        <taxon>Lachnellula</taxon>
    </lineage>
</organism>
<keyword evidence="3 6" id="KW-0560">Oxidoreductase</keyword>
<dbReference type="InterPro" id="IPR002401">
    <property type="entry name" value="Cyt_P450_E_grp-I"/>
</dbReference>
<protein>
    <submittedName>
        <fullName evidence="8">Cytochrome P450 monooxygenase</fullName>
    </submittedName>
</protein>
<dbReference type="PRINTS" id="PR00385">
    <property type="entry name" value="P450"/>
</dbReference>
<keyword evidence="7" id="KW-0472">Membrane</keyword>
<name>A0A7D8V1C2_9HELO</name>
<dbReference type="PANTHER" id="PTHR24305:SF235">
    <property type="entry name" value="CYTOCHROME P450 MONOOXYGENASE APDB-RELATED"/>
    <property type="match status" value="1"/>
</dbReference>
<evidence type="ECO:0000256" key="6">
    <source>
        <dbReference type="RuleBase" id="RU000461"/>
    </source>
</evidence>
<dbReference type="PROSITE" id="PS00086">
    <property type="entry name" value="CYTOCHROME_P450"/>
    <property type="match status" value="1"/>
</dbReference>
<dbReference type="GO" id="GO:0044550">
    <property type="term" value="P:secondary metabolite biosynthetic process"/>
    <property type="evidence" value="ECO:0007669"/>
    <property type="project" value="UniProtKB-ARBA"/>
</dbReference>
<sequence length="513" mass="58630">MAVSLVTTILDNFWAISLALILPLALYTLWSTWNEQSHIPGPFLASLTNLPRLRWSYSSTAHLTHIKLHEQYGDLVRIGPSCISVGDPREISKIYGISSNFQKSDFYRVLQPMARGNVIQGLFNTQDDNLHRAMKKPIAAMYSMSSMVEFEPYINTTIDFFFKRLEEVQKIDSRHSCDLGAWLQWYAFDVMGEVTFSKRLGFLDEAKDVDGIIATIWKHFQFCSVVGQMPWLDYVWAKNKFVNRMLPAKIHPVIAFALARAGERKQKASSLEGKDSANEQNSRDFMSRFIEIQAKDPSIPESFVTAWAYSNVLAGSDTTAIMLRSIIYFLIRNPSSLRKLTAELTQARSEGRLSNIVTWAESRRLDYLDACVKEAGRLHPAIGLTMERVVPEGGAEICGKHFKAGTVVGMNPWVIHRSKEIFGSDVYEWNPDRWLGDETRRREMERCLLTFGMGHRTCIGKNLSYIEIYKLIPTLFARYDMELADPTKEWHLANSWLVVQTGLEVKLRSKKTL</sequence>
<proteinExistence type="inferred from homology"/>
<comment type="similarity">
    <text evidence="6">Belongs to the cytochrome P450 family.</text>
</comment>
<dbReference type="PANTHER" id="PTHR24305">
    <property type="entry name" value="CYTOCHROME P450"/>
    <property type="match status" value="1"/>
</dbReference>
<feature type="transmembrane region" description="Helical" evidence="7">
    <location>
        <begin position="12"/>
        <end position="30"/>
    </location>
</feature>
<comment type="caution">
    <text evidence="8">The sequence shown here is derived from an EMBL/GenBank/DDBJ whole genome shotgun (WGS) entry which is preliminary data.</text>
</comment>